<dbReference type="EMBL" id="BAFF01000001">
    <property type="protein sequence ID" value="GAB50794.1"/>
    <property type="molecule type" value="Genomic_DNA"/>
</dbReference>
<dbReference type="PANTHER" id="PTHR30185:SF18">
    <property type="entry name" value="TRANSCRIPTIONAL REGULATOR MTLR"/>
    <property type="match status" value="1"/>
</dbReference>
<dbReference type="eggNOG" id="COG3711">
    <property type="taxonomic scope" value="Bacteria"/>
</dbReference>
<dbReference type="AlphaFoldDB" id="H5UY13"/>
<dbReference type="InterPro" id="IPR050661">
    <property type="entry name" value="BglG_antiterminators"/>
</dbReference>
<dbReference type="PANTHER" id="PTHR30185">
    <property type="entry name" value="CRYPTIC BETA-GLUCOSIDE BGL OPERON ANTITERMINATOR"/>
    <property type="match status" value="1"/>
</dbReference>
<evidence type="ECO:0000256" key="1">
    <source>
        <dbReference type="ARBA" id="ARBA00023015"/>
    </source>
</evidence>
<accession>H5UY13</accession>
<dbReference type="GeneID" id="92829437"/>
<sequence>MNGFDLVFVKYVQEHSPVALSDVLQRYGKTLSTLKRTMKEINALLPAHYHLHIENQTIITRMGYGEYVALLENIKFNRYFTSPEERTRDLFVALCLNDVVNKSEYYSRFFVSASTLKNDAPVLNQFLLDKQLTLQSIHRKGSSLSGDEIALRIAVCLTILKTVEIGEDNQLIAHKANDPVNRSVAERFLSQCQAEIVAAAACYATRIEPVLKLGYNGKKYFLVYLSLALHRLKRGHEITDVSALSFINTVPFSLFESPNENRFLDVLVSSLSATWRAFTLYDRPLIDAVGQFIERIEPALTTQLHNRQACFAEVYPFIYSAIVQNKFDLWFEDKKLQGVRARYPQLWESVRHALAFIEQHYGIRFSGVHMATLLLILKKYELQNRLVSEPRKRIIIVTNSSESKIGYFKEVLHAWFHIDIVACVNINELHQLKTIPFDLLITFTNKISSYLKYYQLDYIKVNFHLTQDDITLLRKQGLSRAKKKIPAAQFAKLAAGMDEQQLRAFVEQRYPGIFI</sequence>
<organism evidence="3 4">
    <name type="scientific">Atlantibacter hermannii NBRC 105704</name>
    <dbReference type="NCBI Taxonomy" id="1115512"/>
    <lineage>
        <taxon>Bacteria</taxon>
        <taxon>Pseudomonadati</taxon>
        <taxon>Pseudomonadota</taxon>
        <taxon>Gammaproteobacteria</taxon>
        <taxon>Enterobacterales</taxon>
        <taxon>Enterobacteriaceae</taxon>
        <taxon>Atlantibacter</taxon>
    </lineage>
</organism>
<evidence type="ECO:0000256" key="2">
    <source>
        <dbReference type="ARBA" id="ARBA00023163"/>
    </source>
</evidence>
<evidence type="ECO:0000313" key="3">
    <source>
        <dbReference type="EMBL" id="GAB50794.1"/>
    </source>
</evidence>
<reference evidence="3 4" key="1">
    <citation type="submission" date="2012-02" db="EMBL/GenBank/DDBJ databases">
        <title>Whole genome shotgun sequence of Escherichia hermannii NBRC 105704.</title>
        <authorList>
            <person name="Yoshida I."/>
            <person name="Hosoyama A."/>
            <person name="Tsuchikane K."/>
            <person name="Katsumata H."/>
            <person name="Yamazaki S."/>
            <person name="Fujita N."/>
        </authorList>
    </citation>
    <scope>NUCLEOTIDE SEQUENCE [LARGE SCALE GENOMIC DNA]</scope>
    <source>
        <strain evidence="3 4">NBRC 105704</strain>
    </source>
</reference>
<dbReference type="RefSeq" id="WP_002463551.1">
    <property type="nucleotide sequence ID" value="NZ_BAFF01000001.1"/>
</dbReference>
<gene>
    <name evidence="3" type="ORF">EH105704_01_08060</name>
</gene>
<keyword evidence="2" id="KW-0804">Transcription</keyword>
<keyword evidence="1" id="KW-0805">Transcription regulation</keyword>
<dbReference type="Proteomes" id="UP000010297">
    <property type="component" value="Unassembled WGS sequence"/>
</dbReference>
<keyword evidence="4" id="KW-1185">Reference proteome</keyword>
<comment type="caution">
    <text evidence="3">The sequence shown here is derived from an EMBL/GenBank/DDBJ whole genome shotgun (WGS) entry which is preliminary data.</text>
</comment>
<name>H5UY13_ATLHE</name>
<evidence type="ECO:0000313" key="4">
    <source>
        <dbReference type="Proteomes" id="UP000010297"/>
    </source>
</evidence>
<protein>
    <submittedName>
        <fullName evidence="3">Uncharacterized protein</fullName>
    </submittedName>
</protein>
<proteinExistence type="predicted"/>